<evidence type="ECO:0000259" key="13">
    <source>
        <dbReference type="PROSITE" id="PS50014"/>
    </source>
</evidence>
<feature type="compositionally biased region" description="Basic and acidic residues" evidence="12">
    <location>
        <begin position="261"/>
        <end position="273"/>
    </location>
</feature>
<dbReference type="InterPro" id="IPR036427">
    <property type="entry name" value="Bromodomain-like_sf"/>
</dbReference>
<feature type="compositionally biased region" description="Basic and acidic residues" evidence="12">
    <location>
        <begin position="660"/>
        <end position="673"/>
    </location>
</feature>
<dbReference type="SUPFAM" id="SSF57903">
    <property type="entry name" value="FYVE/PHD zinc finger"/>
    <property type="match status" value="2"/>
</dbReference>
<dbReference type="InterPro" id="IPR018501">
    <property type="entry name" value="DDT_dom"/>
</dbReference>
<feature type="region of interest" description="Disordered" evidence="12">
    <location>
        <begin position="1050"/>
        <end position="1093"/>
    </location>
</feature>
<dbReference type="SMART" id="SM00571">
    <property type="entry name" value="DDT"/>
    <property type="match status" value="1"/>
</dbReference>
<evidence type="ECO:0000256" key="8">
    <source>
        <dbReference type="ARBA" id="ARBA00023242"/>
    </source>
</evidence>
<feature type="compositionally biased region" description="Basic and acidic residues" evidence="12">
    <location>
        <begin position="1064"/>
        <end position="1073"/>
    </location>
</feature>
<sequence length="1518" mass="175513">MFFPPKFKMPHLRRQPFHRQKPPPDLRPDEYVFHCKLTNEIFRDYEEFFERIILCNSLVWSCSITGRAGLTYQEAVECEEKALKNLATFPSYLQKPVLYLATLTHRSRLVDMNDDIFMFVKDRYFIGEMVEVMIGGERRTCKIVRVVSPSVGSDSGCIVIDDDDEDDAGKPKGTTLPADQYRYVVQEKGKSNITITVPAKQVSRKKGVYTRDKCKLFLKQHSEPTDGIWKLKPNTAVKKGIDSVGFQDFFAGPVPAFGYTESKRKSGGKKEEDIYMAPGPSDHCDYQKKKKKQKEDSKKKKDKEEEIANQQEVVVEPPKLSAEERKALQEQFKQQKLAEKMAKKEEMKQKMMEEREKKKEEKAKEREKMMEEKRIKADFLREWSKPRDDLDCDDLKVLPDPSPIRLRIPTETFGDAVMIVEFINCFKALFDLKEYFPKGFNIGVLEKALIETDHNGILTDILLMMMTAIFTLQEEEEEEEQQLSKKGKKGCILKKLPLDSFTLSEILRLHLMSSGAAANEKNAKYRFQMRGGYTSLDDPGLEFRRQEPALLRDKIKLLKVLVHQFLTYAATRDTLEDNYEKVKQVRLELKQFPVEYRRRMEERAKEREKLEKKRLKKMKEMEAKLKREEAAKEGRHLEEPMEENEEEEDDEPLMTEEEKEELRQQEEEEEADKKADFAIKEKKYLHELSQLQHGNAIYPLGRDRMYRRYWVFQSLPGLFVEDCEEHVDQEDLRPVPQNPNSNPFQTGNPIPVPKKANEENGSDKENESFNTSTANNSLNVSNLNTSQNVSNNTSLVGTPDVGIVNGSTDGQKTTNDDSGPPTLVKDEEPMQVDNKVPPIVESLAVKQILDRQKFQWSYFTSVDQIDELIESLNSRGFREGALKLALLEQKNRIVELVDKCPQDQLTTGKSGKVERMEEEIQAEQDDTEESDKNKTEAGTTKVKWTKKGLIRENCAQEVLELNLRELLLDLEERIYAGSLGMLKVKDRHAWRDAIEKGNYDPQTDDPTYANSDDSQESTIKDLAKSLLQIERSIEAKYLVHPLERERRIMEEKRKRKKRKGGKRKEKEQEKNREENEDSDDEEEKPEEPKVQERTTLQRWEDSLLYCSSLSQIFLHLGTLEKSIAWSKSALHTRCRICRKKGDADKMLLCDIHLICVSRLNKVIRALKHECKKLECPRDFNSLCIYLVIKTVPQGDWFCPDCRPKETKRSPRKGRRRTFSEKSEEEDAAEVEEEEEENKAGMLILCDTCPLAYHLGCADPPLKKVPRGRWLCQLCSGHGKAGKIKLPKDSLLSFKSKFSYLFLNLFMTFSSWFITNGGKKKGMKVTPVSSRASSRQESPRDSPVTVNSRKSRKRANSASDDEAPRMKKNSRSTSKLLQDINGGPKHYVSSSRGNTKVTQLKSCEEIVNEVMKIDECLPFLKPVSKKLVPDYFDIITHPMDFGTIRNKINRFMYKEPSEMISDVRQIFTNCFEYNKKTTQEFKAGLSLSKLFEKRLKEINISMDDDTSGASSSKRSRRTL</sequence>
<feature type="compositionally biased region" description="Acidic residues" evidence="12">
    <location>
        <begin position="1222"/>
        <end position="1235"/>
    </location>
</feature>
<keyword evidence="6 9" id="KW-0103">Bromodomain</keyword>
<comment type="subcellular location">
    <subcellularLocation>
        <location evidence="1 11">Nucleus</location>
    </subcellularLocation>
</comment>
<name>A0ABQ9EWI3_TEGGR</name>
<evidence type="ECO:0000313" key="18">
    <source>
        <dbReference type="Proteomes" id="UP001217089"/>
    </source>
</evidence>
<dbReference type="EMBL" id="JARBDR010000657">
    <property type="protein sequence ID" value="KAJ8308342.1"/>
    <property type="molecule type" value="Genomic_DNA"/>
</dbReference>
<reference evidence="17 18" key="1">
    <citation type="submission" date="2022-12" db="EMBL/GenBank/DDBJ databases">
        <title>Chromosome-level genome of Tegillarca granosa.</title>
        <authorList>
            <person name="Kim J."/>
        </authorList>
    </citation>
    <scope>NUCLEOTIDE SEQUENCE [LARGE SCALE GENOMIC DNA]</scope>
    <source>
        <strain evidence="17">Teg-2019</strain>
        <tissue evidence="17">Adductor muscle</tissue>
    </source>
</reference>
<feature type="compositionally biased region" description="Polar residues" evidence="12">
    <location>
        <begin position="1326"/>
        <end position="1335"/>
    </location>
</feature>
<feature type="region of interest" description="Disordered" evidence="12">
    <location>
        <begin position="729"/>
        <end position="826"/>
    </location>
</feature>
<keyword evidence="18" id="KW-1185">Reference proteome</keyword>
<evidence type="ECO:0000256" key="1">
    <source>
        <dbReference type="ARBA" id="ARBA00004123"/>
    </source>
</evidence>
<feature type="compositionally biased region" description="Basic and acidic residues" evidence="12">
    <location>
        <begin position="626"/>
        <end position="639"/>
    </location>
</feature>
<dbReference type="PANTHER" id="PTHR46510:SF1">
    <property type="entry name" value="BROMODOMAIN ADJACENT TO ZINC FINGER DOMAIN PROTEIN 1A"/>
    <property type="match status" value="1"/>
</dbReference>
<feature type="compositionally biased region" description="Acidic residues" evidence="12">
    <location>
        <begin position="640"/>
        <end position="659"/>
    </location>
</feature>
<dbReference type="Proteomes" id="UP001217089">
    <property type="component" value="Unassembled WGS sequence"/>
</dbReference>
<feature type="compositionally biased region" description="Acidic residues" evidence="12">
    <location>
        <begin position="916"/>
        <end position="929"/>
    </location>
</feature>
<dbReference type="InterPro" id="IPR013083">
    <property type="entry name" value="Znf_RING/FYVE/PHD"/>
</dbReference>
<keyword evidence="3 10" id="KW-0863">Zinc-finger</keyword>
<evidence type="ECO:0000259" key="14">
    <source>
        <dbReference type="PROSITE" id="PS50016"/>
    </source>
</evidence>
<dbReference type="InterPro" id="IPR047171">
    <property type="entry name" value="BAZ1A"/>
</dbReference>
<dbReference type="PROSITE" id="PS50014">
    <property type="entry name" value="BROMODOMAIN_2"/>
    <property type="match status" value="1"/>
</dbReference>
<evidence type="ECO:0000256" key="9">
    <source>
        <dbReference type="PROSITE-ProRule" id="PRU00035"/>
    </source>
</evidence>
<feature type="compositionally biased region" description="Polar residues" evidence="12">
    <location>
        <begin position="805"/>
        <end position="817"/>
    </location>
</feature>
<feature type="region of interest" description="Disordered" evidence="12">
    <location>
        <begin position="348"/>
        <end position="368"/>
    </location>
</feature>
<keyword evidence="7" id="KW-0804">Transcription</keyword>
<dbReference type="Pfam" id="PF10537">
    <property type="entry name" value="WAC_Acf1_DNA_bd"/>
    <property type="match status" value="1"/>
</dbReference>
<evidence type="ECO:0000313" key="17">
    <source>
        <dbReference type="EMBL" id="KAJ8308342.1"/>
    </source>
</evidence>
<feature type="region of interest" description="Disordered" evidence="12">
    <location>
        <begin position="996"/>
        <end position="1016"/>
    </location>
</feature>
<dbReference type="PANTHER" id="PTHR46510">
    <property type="entry name" value="BROMODOMAIN ADJACENT TO ZINC FINGER DOMAIN PROTEIN 1A"/>
    <property type="match status" value="1"/>
</dbReference>
<dbReference type="SUPFAM" id="SSF47370">
    <property type="entry name" value="Bromodomain"/>
    <property type="match status" value="1"/>
</dbReference>
<feature type="domain" description="Bromo" evidence="13">
    <location>
        <begin position="1410"/>
        <end position="1480"/>
    </location>
</feature>
<dbReference type="Pfam" id="PF02791">
    <property type="entry name" value="DDT"/>
    <property type="match status" value="1"/>
</dbReference>
<dbReference type="InterPro" id="IPR001487">
    <property type="entry name" value="Bromodomain"/>
</dbReference>
<dbReference type="SMART" id="SM00297">
    <property type="entry name" value="BROMO"/>
    <property type="match status" value="1"/>
</dbReference>
<accession>A0ABQ9EWI3</accession>
<feature type="domain" description="WAC" evidence="16">
    <location>
        <begin position="30"/>
        <end position="137"/>
    </location>
</feature>
<dbReference type="PROSITE" id="PS01359">
    <property type="entry name" value="ZF_PHD_1"/>
    <property type="match status" value="1"/>
</dbReference>
<evidence type="ECO:0000256" key="11">
    <source>
        <dbReference type="PROSITE-ProRule" id="PRU00475"/>
    </source>
</evidence>
<dbReference type="InterPro" id="IPR011011">
    <property type="entry name" value="Znf_FYVE_PHD"/>
</dbReference>
<dbReference type="Pfam" id="PF15613">
    <property type="entry name" value="WSD"/>
    <property type="match status" value="1"/>
</dbReference>
<evidence type="ECO:0000256" key="2">
    <source>
        <dbReference type="ARBA" id="ARBA00022723"/>
    </source>
</evidence>
<feature type="compositionally biased region" description="Basic and acidic residues" evidence="12">
    <location>
        <begin position="282"/>
        <end position="306"/>
    </location>
</feature>
<feature type="compositionally biased region" description="Acidic residues" evidence="12">
    <location>
        <begin position="1074"/>
        <end position="1085"/>
    </location>
</feature>
<feature type="compositionally biased region" description="Polar residues" evidence="12">
    <location>
        <begin position="738"/>
        <end position="748"/>
    </location>
</feature>
<evidence type="ECO:0000259" key="15">
    <source>
        <dbReference type="PROSITE" id="PS50827"/>
    </source>
</evidence>
<feature type="domain" description="PHD-type" evidence="14">
    <location>
        <begin position="1195"/>
        <end position="1277"/>
    </location>
</feature>
<dbReference type="InterPro" id="IPR028941">
    <property type="entry name" value="WHIM2_dom"/>
</dbReference>
<evidence type="ECO:0000256" key="6">
    <source>
        <dbReference type="ARBA" id="ARBA00023117"/>
    </source>
</evidence>
<dbReference type="PRINTS" id="PR00503">
    <property type="entry name" value="BROMODOMAIN"/>
</dbReference>
<dbReference type="SMART" id="SM00249">
    <property type="entry name" value="PHD"/>
    <property type="match status" value="2"/>
</dbReference>
<dbReference type="Gene3D" id="1.20.920.10">
    <property type="entry name" value="Bromodomain-like"/>
    <property type="match status" value="1"/>
</dbReference>
<evidence type="ECO:0000256" key="7">
    <source>
        <dbReference type="ARBA" id="ARBA00023163"/>
    </source>
</evidence>
<feature type="region of interest" description="Disordered" evidence="12">
    <location>
        <begin position="1204"/>
        <end position="1235"/>
    </location>
</feature>
<feature type="compositionally biased region" description="Polar residues" evidence="12">
    <location>
        <begin position="1000"/>
        <end position="1012"/>
    </location>
</feature>
<evidence type="ECO:0000256" key="4">
    <source>
        <dbReference type="ARBA" id="ARBA00022833"/>
    </source>
</evidence>
<dbReference type="Pfam" id="PF00628">
    <property type="entry name" value="PHD"/>
    <property type="match status" value="1"/>
</dbReference>
<dbReference type="PROSITE" id="PS51136">
    <property type="entry name" value="WAC"/>
    <property type="match status" value="1"/>
</dbReference>
<keyword evidence="4" id="KW-0862">Zinc</keyword>
<feature type="compositionally biased region" description="Basic residues" evidence="12">
    <location>
        <begin position="1053"/>
        <end position="1063"/>
    </location>
</feature>
<feature type="region of interest" description="Disordered" evidence="12">
    <location>
        <begin position="904"/>
        <end position="938"/>
    </location>
</feature>
<keyword evidence="5" id="KW-0805">Transcription regulation</keyword>
<dbReference type="PROSITE" id="PS50827">
    <property type="entry name" value="DDT"/>
    <property type="match status" value="1"/>
</dbReference>
<dbReference type="InterPro" id="IPR019786">
    <property type="entry name" value="Zinc_finger_PHD-type_CS"/>
</dbReference>
<evidence type="ECO:0000256" key="10">
    <source>
        <dbReference type="PROSITE-ProRule" id="PRU00146"/>
    </source>
</evidence>
<keyword evidence="8 11" id="KW-0539">Nucleus</keyword>
<dbReference type="PROSITE" id="PS50016">
    <property type="entry name" value="ZF_PHD_2"/>
    <property type="match status" value="1"/>
</dbReference>
<comment type="caution">
    <text evidence="17">The sequence shown here is derived from an EMBL/GenBank/DDBJ whole genome shotgun (WGS) entry which is preliminary data.</text>
</comment>
<dbReference type="InterPro" id="IPR001965">
    <property type="entry name" value="Znf_PHD"/>
</dbReference>
<evidence type="ECO:0000256" key="12">
    <source>
        <dbReference type="SAM" id="MobiDB-lite"/>
    </source>
</evidence>
<feature type="compositionally biased region" description="Basic and acidic residues" evidence="12">
    <location>
        <begin position="755"/>
        <end position="767"/>
    </location>
</feature>
<evidence type="ECO:0000256" key="5">
    <source>
        <dbReference type="ARBA" id="ARBA00023015"/>
    </source>
</evidence>
<dbReference type="Pfam" id="PF00439">
    <property type="entry name" value="Bromodomain"/>
    <property type="match status" value="1"/>
</dbReference>
<organism evidence="17 18">
    <name type="scientific">Tegillarca granosa</name>
    <name type="common">Malaysian cockle</name>
    <name type="synonym">Anadara granosa</name>
    <dbReference type="NCBI Taxonomy" id="220873"/>
    <lineage>
        <taxon>Eukaryota</taxon>
        <taxon>Metazoa</taxon>
        <taxon>Spiralia</taxon>
        <taxon>Lophotrochozoa</taxon>
        <taxon>Mollusca</taxon>
        <taxon>Bivalvia</taxon>
        <taxon>Autobranchia</taxon>
        <taxon>Pteriomorphia</taxon>
        <taxon>Arcoida</taxon>
        <taxon>Arcoidea</taxon>
        <taxon>Arcidae</taxon>
        <taxon>Tegillarca</taxon>
    </lineage>
</organism>
<gene>
    <name evidence="17" type="ORF">KUTeg_013216</name>
</gene>
<evidence type="ECO:0000259" key="16">
    <source>
        <dbReference type="PROSITE" id="PS51136"/>
    </source>
</evidence>
<feature type="region of interest" description="Disordered" evidence="12">
    <location>
        <begin position="626"/>
        <end position="673"/>
    </location>
</feature>
<feature type="region of interest" description="Disordered" evidence="12">
    <location>
        <begin position="1318"/>
        <end position="1392"/>
    </location>
</feature>
<dbReference type="InterPro" id="IPR013136">
    <property type="entry name" value="WSTF_Acf1_Cbp146"/>
</dbReference>
<dbReference type="Gene3D" id="3.30.40.10">
    <property type="entry name" value="Zinc/RING finger domain, C3HC4 (zinc finger)"/>
    <property type="match status" value="2"/>
</dbReference>
<proteinExistence type="predicted"/>
<evidence type="ECO:0000256" key="3">
    <source>
        <dbReference type="ARBA" id="ARBA00022771"/>
    </source>
</evidence>
<dbReference type="InterPro" id="IPR019787">
    <property type="entry name" value="Znf_PHD-finger"/>
</dbReference>
<feature type="region of interest" description="Disordered" evidence="12">
    <location>
        <begin position="260"/>
        <end position="320"/>
    </location>
</feature>
<protein>
    <recommendedName>
        <fullName evidence="19">Bromodomain adjacent to zinc finger domain protein 1A</fullName>
    </recommendedName>
</protein>
<keyword evidence="2" id="KW-0479">Metal-binding</keyword>
<evidence type="ECO:0008006" key="19">
    <source>
        <dbReference type="Google" id="ProtNLM"/>
    </source>
</evidence>
<feature type="domain" description="DDT" evidence="15">
    <location>
        <begin position="410"/>
        <end position="475"/>
    </location>
</feature>
<feature type="compositionally biased region" description="Low complexity" evidence="12">
    <location>
        <begin position="770"/>
        <end position="796"/>
    </location>
</feature>